<keyword evidence="7 15" id="KW-0732">Signal</keyword>
<feature type="transmembrane region" description="Helical" evidence="14">
    <location>
        <begin position="249"/>
        <end position="270"/>
    </location>
</feature>
<dbReference type="SUPFAM" id="SSF52058">
    <property type="entry name" value="L domain-like"/>
    <property type="match status" value="1"/>
</dbReference>
<keyword evidence="8" id="KW-0677">Repeat</keyword>
<evidence type="ECO:0000256" key="7">
    <source>
        <dbReference type="ARBA" id="ARBA00022729"/>
    </source>
</evidence>
<keyword evidence="9" id="KW-0611">Plant defense</keyword>
<dbReference type="Gene3D" id="3.80.10.10">
    <property type="entry name" value="Ribonuclease Inhibitor"/>
    <property type="match status" value="3"/>
</dbReference>
<name>A0AAN9MIM8_PHACN</name>
<evidence type="ECO:0000256" key="15">
    <source>
        <dbReference type="SAM" id="SignalP"/>
    </source>
</evidence>
<feature type="chain" id="PRO_5043007785" description="Protein kinase domain-containing protein" evidence="15">
    <location>
        <begin position="25"/>
        <end position="646"/>
    </location>
</feature>
<keyword evidence="6 14" id="KW-0812">Transmembrane</keyword>
<organism evidence="17 18">
    <name type="scientific">Phaseolus coccineus</name>
    <name type="common">Scarlet runner bean</name>
    <name type="synonym">Phaseolus multiflorus</name>
    <dbReference type="NCBI Taxonomy" id="3886"/>
    <lineage>
        <taxon>Eukaryota</taxon>
        <taxon>Viridiplantae</taxon>
        <taxon>Streptophyta</taxon>
        <taxon>Embryophyta</taxon>
        <taxon>Tracheophyta</taxon>
        <taxon>Spermatophyta</taxon>
        <taxon>Magnoliopsida</taxon>
        <taxon>eudicotyledons</taxon>
        <taxon>Gunneridae</taxon>
        <taxon>Pentapetalae</taxon>
        <taxon>rosids</taxon>
        <taxon>fabids</taxon>
        <taxon>Fabales</taxon>
        <taxon>Fabaceae</taxon>
        <taxon>Papilionoideae</taxon>
        <taxon>50 kb inversion clade</taxon>
        <taxon>NPAAA clade</taxon>
        <taxon>indigoferoid/millettioid clade</taxon>
        <taxon>Phaseoleae</taxon>
        <taxon>Phaseolus</taxon>
    </lineage>
</organism>
<dbReference type="AlphaFoldDB" id="A0AAN9MIM8"/>
<evidence type="ECO:0000256" key="2">
    <source>
        <dbReference type="ARBA" id="ARBA00004191"/>
    </source>
</evidence>
<proteinExistence type="inferred from homology"/>
<dbReference type="InterPro" id="IPR011009">
    <property type="entry name" value="Kinase-like_dom_sf"/>
</dbReference>
<dbReference type="InterPro" id="IPR032675">
    <property type="entry name" value="LRR_dom_sf"/>
</dbReference>
<keyword evidence="11 14" id="KW-0472">Membrane</keyword>
<comment type="subcellular location">
    <subcellularLocation>
        <location evidence="1">Membrane</location>
        <topology evidence="1">Peripheral membrane protein</topology>
    </subcellularLocation>
    <subcellularLocation>
        <location evidence="2">Secreted</location>
        <location evidence="2">Cell wall</location>
    </subcellularLocation>
</comment>
<dbReference type="SUPFAM" id="SSF56112">
    <property type="entry name" value="Protein kinase-like (PK-like)"/>
    <property type="match status" value="1"/>
</dbReference>
<keyword evidence="5" id="KW-0433">Leucine-rich repeat</keyword>
<dbReference type="Gene3D" id="3.30.200.20">
    <property type="entry name" value="Phosphorylase Kinase, domain 1"/>
    <property type="match status" value="1"/>
</dbReference>
<keyword evidence="12" id="KW-1015">Disulfide bond</keyword>
<keyword evidence="3" id="KW-0134">Cell wall</keyword>
<dbReference type="GO" id="GO:0005524">
    <property type="term" value="F:ATP binding"/>
    <property type="evidence" value="ECO:0007669"/>
    <property type="project" value="InterPro"/>
</dbReference>
<evidence type="ECO:0000256" key="8">
    <source>
        <dbReference type="ARBA" id="ARBA00022737"/>
    </source>
</evidence>
<evidence type="ECO:0000313" key="17">
    <source>
        <dbReference type="EMBL" id="KAK7354581.1"/>
    </source>
</evidence>
<dbReference type="Pfam" id="PF13855">
    <property type="entry name" value="LRR_8"/>
    <property type="match status" value="1"/>
</dbReference>
<dbReference type="Proteomes" id="UP001374584">
    <property type="component" value="Unassembled WGS sequence"/>
</dbReference>
<dbReference type="GO" id="GO:0006952">
    <property type="term" value="P:defense response"/>
    <property type="evidence" value="ECO:0007669"/>
    <property type="project" value="UniProtKB-KW"/>
</dbReference>
<evidence type="ECO:0000256" key="14">
    <source>
        <dbReference type="SAM" id="Phobius"/>
    </source>
</evidence>
<evidence type="ECO:0000256" key="3">
    <source>
        <dbReference type="ARBA" id="ARBA00022512"/>
    </source>
</evidence>
<evidence type="ECO:0000256" key="4">
    <source>
        <dbReference type="ARBA" id="ARBA00022525"/>
    </source>
</evidence>
<dbReference type="Pfam" id="PF08263">
    <property type="entry name" value="LRRNT_2"/>
    <property type="match status" value="1"/>
</dbReference>
<dbReference type="Gene3D" id="1.10.510.10">
    <property type="entry name" value="Transferase(Phosphotransferase) domain 1"/>
    <property type="match status" value="1"/>
</dbReference>
<evidence type="ECO:0000256" key="12">
    <source>
        <dbReference type="ARBA" id="ARBA00023157"/>
    </source>
</evidence>
<protein>
    <recommendedName>
        <fullName evidence="16">Protein kinase domain-containing protein</fullName>
    </recommendedName>
</protein>
<dbReference type="GO" id="GO:0016020">
    <property type="term" value="C:membrane"/>
    <property type="evidence" value="ECO:0007669"/>
    <property type="project" value="UniProtKB-SubCell"/>
</dbReference>
<evidence type="ECO:0000256" key="1">
    <source>
        <dbReference type="ARBA" id="ARBA00004170"/>
    </source>
</evidence>
<dbReference type="EMBL" id="JAYMYR010000007">
    <property type="protein sequence ID" value="KAK7354581.1"/>
    <property type="molecule type" value="Genomic_DNA"/>
</dbReference>
<evidence type="ECO:0000256" key="6">
    <source>
        <dbReference type="ARBA" id="ARBA00022692"/>
    </source>
</evidence>
<evidence type="ECO:0000256" key="13">
    <source>
        <dbReference type="ARBA" id="ARBA00038043"/>
    </source>
</evidence>
<evidence type="ECO:0000259" key="16">
    <source>
        <dbReference type="PROSITE" id="PS50011"/>
    </source>
</evidence>
<dbReference type="PANTHER" id="PTHR48007">
    <property type="entry name" value="LEUCINE-RICH REPEAT RECEPTOR-LIKE PROTEIN KINASE PXC1"/>
    <property type="match status" value="1"/>
</dbReference>
<keyword evidence="18" id="KW-1185">Reference proteome</keyword>
<dbReference type="Pfam" id="PF00069">
    <property type="entry name" value="Pkinase"/>
    <property type="match status" value="1"/>
</dbReference>
<dbReference type="InterPro" id="IPR000719">
    <property type="entry name" value="Prot_kinase_dom"/>
</dbReference>
<comment type="caution">
    <text evidence="17">The sequence shown here is derived from an EMBL/GenBank/DDBJ whole genome shotgun (WGS) entry which is preliminary data.</text>
</comment>
<dbReference type="PROSITE" id="PS50011">
    <property type="entry name" value="PROTEIN_KINASE_DOM"/>
    <property type="match status" value="1"/>
</dbReference>
<dbReference type="Pfam" id="PF00560">
    <property type="entry name" value="LRR_1"/>
    <property type="match status" value="1"/>
</dbReference>
<evidence type="ECO:0000256" key="9">
    <source>
        <dbReference type="ARBA" id="ARBA00022821"/>
    </source>
</evidence>
<feature type="signal peptide" evidence="15">
    <location>
        <begin position="1"/>
        <end position="24"/>
    </location>
</feature>
<reference evidence="17 18" key="1">
    <citation type="submission" date="2024-01" db="EMBL/GenBank/DDBJ databases">
        <title>The genomes of 5 underutilized Papilionoideae crops provide insights into root nodulation and disease resistanc.</title>
        <authorList>
            <person name="Jiang F."/>
        </authorList>
    </citation>
    <scope>NUCLEOTIDE SEQUENCE [LARGE SCALE GENOMIC DNA]</scope>
    <source>
        <strain evidence="17">JINMINGXINNONG_FW02</strain>
        <tissue evidence="17">Leaves</tissue>
    </source>
</reference>
<dbReference type="GO" id="GO:0004672">
    <property type="term" value="F:protein kinase activity"/>
    <property type="evidence" value="ECO:0007669"/>
    <property type="project" value="InterPro"/>
</dbReference>
<keyword evidence="4" id="KW-0964">Secreted</keyword>
<evidence type="ECO:0000256" key="11">
    <source>
        <dbReference type="ARBA" id="ARBA00023136"/>
    </source>
</evidence>
<comment type="similarity">
    <text evidence="13">Belongs to the polygalacturonase-inhibiting protein family.</text>
</comment>
<sequence>MAAVRLHHLLLLLFLSFLFSLSSSTETQSLLRLKQSLANADRSLSSWIPNVSPCSGTWLGVVCFNGVITGLHLSDLGLSGPIDVNALAEIRGLRTLSFINNSFSGPMPEFNKLGSIKSLLLTQNRFHGPIPNDFFSPLKSLKKLWLSGNRFSGTIPQSLTRLELLKELHLEYNSFSGQIPNFGQGLKSLDLSFNKLEGPIPENLATFTVDSFVGNDGLCGKPLVKACETSTTSYSMASNVGEEEYGNNWARKVIVVLMLAVVAALMFLFLTKKRRGQFTAVSRSSSAEEEVREVQVSSVRGSVGERRENKRGDIVMVNEMRGVFALQDMMKAEAEVLGNGALGSTYKAAMANGLCVVVKRMREMNKMGKEVFDAEMRQFGRIRHRNVISPLAYHYRREEKLLITEYMPKGSLFYVLHGDRGLSHSKLTWPTRLNIVKGIARGLSFLYTEFSTYDLPHGNLKSCNVLLSDDYEPLLSDYAFQPLINPSVAVQSLFAFKSPDYVQNQKISQKTDVYCLGIIILEVITGKFPAQYHSNGKGGTDVVQWAHSAVSERIEAELIDPELSNDTNSRNQMLQLVHIGVACTENNPDQRPKMKEAIRRIEEALRVGMFLILCSSNFINDLLRVKWYALNSDFLQEKIENKEECG</sequence>
<evidence type="ECO:0000256" key="10">
    <source>
        <dbReference type="ARBA" id="ARBA00022989"/>
    </source>
</evidence>
<gene>
    <name evidence="17" type="ORF">VNO80_20046</name>
</gene>
<accession>A0AAN9MIM8</accession>
<evidence type="ECO:0000256" key="5">
    <source>
        <dbReference type="ARBA" id="ARBA00022614"/>
    </source>
</evidence>
<dbReference type="InterPro" id="IPR001611">
    <property type="entry name" value="Leu-rich_rpt"/>
</dbReference>
<evidence type="ECO:0000313" key="18">
    <source>
        <dbReference type="Proteomes" id="UP001374584"/>
    </source>
</evidence>
<dbReference type="FunFam" id="3.80.10.10:FF:000400">
    <property type="entry name" value="Nuclear pore complex protein NUP107"/>
    <property type="match status" value="1"/>
</dbReference>
<feature type="domain" description="Protein kinase" evidence="16">
    <location>
        <begin position="331"/>
        <end position="605"/>
    </location>
</feature>
<dbReference type="InterPro" id="IPR046959">
    <property type="entry name" value="PRK1-6/SRF4-like"/>
</dbReference>
<dbReference type="PANTHER" id="PTHR48007:SF20">
    <property type="entry name" value="LRR RECEPTOR-LIKE KINASE"/>
    <property type="match status" value="1"/>
</dbReference>
<keyword evidence="10 14" id="KW-1133">Transmembrane helix</keyword>
<dbReference type="InterPro" id="IPR013210">
    <property type="entry name" value="LRR_N_plant-typ"/>
</dbReference>